<dbReference type="InterPro" id="IPR003597">
    <property type="entry name" value="Ig_C1-set"/>
</dbReference>
<proteinExistence type="predicted"/>
<dbReference type="OMA" id="HINTFTW"/>
<reference evidence="3" key="2">
    <citation type="submission" date="2025-09" db="UniProtKB">
        <authorList>
            <consortium name="Ensembl"/>
        </authorList>
    </citation>
    <scope>IDENTIFICATION</scope>
</reference>
<keyword evidence="4" id="KW-1185">Reference proteome</keyword>
<dbReference type="GeneTree" id="ENSGT01030000234589"/>
<dbReference type="Pfam" id="PF07654">
    <property type="entry name" value="C1-set"/>
    <property type="match status" value="1"/>
</dbReference>
<sequence>MSVICILIWTLLCFTHGSDGQNVVLTQPAAKSVQLGQTVTIDCKASRQVGHWSGSQYYLAWQQKKNGEAHKALVTRTTTRYSGISSRFTGSGAGNGIDFSLTISGVHTEDAGVYYCQSFVSLWYTFGGGTTLDIGGNTRPTVTVLPPSSEDLQQGKATLVCLANKGFPSDWSLSWKLEGHINTFTWEEEKSQVVLQKDGLYSWSKTLRLPAHQWRKLGSVTCEATQGSQTAVTETLRRDQCSQY</sequence>
<name>A0A3Q2E351_CYPVA</name>
<dbReference type="InterPro" id="IPR007110">
    <property type="entry name" value="Ig-like_dom"/>
</dbReference>
<dbReference type="PROSITE" id="PS50835">
    <property type="entry name" value="IG_LIKE"/>
    <property type="match status" value="2"/>
</dbReference>
<feature type="chain" id="PRO_5018740547" description="Ig-like domain-containing protein" evidence="1">
    <location>
        <begin position="21"/>
        <end position="244"/>
    </location>
</feature>
<keyword evidence="1" id="KW-0732">Signal</keyword>
<dbReference type="InterPro" id="IPR013783">
    <property type="entry name" value="Ig-like_fold"/>
</dbReference>
<evidence type="ECO:0000313" key="4">
    <source>
        <dbReference type="Proteomes" id="UP000265020"/>
    </source>
</evidence>
<dbReference type="AlphaFoldDB" id="A0A3Q2E351"/>
<dbReference type="SMART" id="SM00407">
    <property type="entry name" value="IGc1"/>
    <property type="match status" value="1"/>
</dbReference>
<dbReference type="SMART" id="SM00409">
    <property type="entry name" value="IG"/>
    <property type="match status" value="2"/>
</dbReference>
<dbReference type="InterPro" id="IPR013106">
    <property type="entry name" value="Ig_V-set"/>
</dbReference>
<accession>A0A3Q2E351</accession>
<reference evidence="3" key="1">
    <citation type="submission" date="2025-08" db="UniProtKB">
        <authorList>
            <consortium name="Ensembl"/>
        </authorList>
    </citation>
    <scope>IDENTIFICATION</scope>
</reference>
<dbReference type="InterPro" id="IPR036179">
    <property type="entry name" value="Ig-like_dom_sf"/>
</dbReference>
<dbReference type="InterPro" id="IPR003599">
    <property type="entry name" value="Ig_sub"/>
</dbReference>
<dbReference type="Pfam" id="PF07686">
    <property type="entry name" value="V-set"/>
    <property type="match status" value="1"/>
</dbReference>
<feature type="domain" description="Ig-like" evidence="2">
    <location>
        <begin position="21"/>
        <end position="117"/>
    </location>
</feature>
<dbReference type="SMART" id="SM00406">
    <property type="entry name" value="IGv"/>
    <property type="match status" value="1"/>
</dbReference>
<dbReference type="Ensembl" id="ENSCVAT00000029454.1">
    <property type="protein sequence ID" value="ENSCVAP00000026577.1"/>
    <property type="gene ID" value="ENSCVAG00000012250.1"/>
</dbReference>
<dbReference type="SUPFAM" id="SSF48726">
    <property type="entry name" value="Immunoglobulin"/>
    <property type="match status" value="2"/>
</dbReference>
<feature type="domain" description="Ig-like" evidence="2">
    <location>
        <begin position="140"/>
        <end position="233"/>
    </location>
</feature>
<dbReference type="Gene3D" id="2.60.40.10">
    <property type="entry name" value="Immunoglobulins"/>
    <property type="match status" value="2"/>
</dbReference>
<protein>
    <recommendedName>
        <fullName evidence="2">Ig-like domain-containing protein</fullName>
    </recommendedName>
</protein>
<evidence type="ECO:0000313" key="3">
    <source>
        <dbReference type="Ensembl" id="ENSCVAP00000026577.1"/>
    </source>
</evidence>
<dbReference type="InterPro" id="IPR050150">
    <property type="entry name" value="IgV_Light_Chain"/>
</dbReference>
<dbReference type="FunFam" id="2.60.40.10:FF:001918">
    <property type="entry name" value="Immunoglobulin light 1 constant 3"/>
    <property type="match status" value="1"/>
</dbReference>
<evidence type="ECO:0000256" key="1">
    <source>
        <dbReference type="SAM" id="SignalP"/>
    </source>
</evidence>
<organism evidence="3 4">
    <name type="scientific">Cyprinodon variegatus</name>
    <name type="common">Sheepshead minnow</name>
    <dbReference type="NCBI Taxonomy" id="28743"/>
    <lineage>
        <taxon>Eukaryota</taxon>
        <taxon>Metazoa</taxon>
        <taxon>Chordata</taxon>
        <taxon>Craniata</taxon>
        <taxon>Vertebrata</taxon>
        <taxon>Euteleostomi</taxon>
        <taxon>Actinopterygii</taxon>
        <taxon>Neopterygii</taxon>
        <taxon>Teleostei</taxon>
        <taxon>Neoteleostei</taxon>
        <taxon>Acanthomorphata</taxon>
        <taxon>Ovalentaria</taxon>
        <taxon>Atherinomorphae</taxon>
        <taxon>Cyprinodontiformes</taxon>
        <taxon>Cyprinodontidae</taxon>
        <taxon>Cyprinodon</taxon>
    </lineage>
</organism>
<feature type="signal peptide" evidence="1">
    <location>
        <begin position="1"/>
        <end position="20"/>
    </location>
</feature>
<dbReference type="PANTHER" id="PTHR23267">
    <property type="entry name" value="IMMUNOGLOBULIN LIGHT CHAIN"/>
    <property type="match status" value="1"/>
</dbReference>
<dbReference type="Proteomes" id="UP000265020">
    <property type="component" value="Unassembled WGS sequence"/>
</dbReference>
<evidence type="ECO:0000259" key="2">
    <source>
        <dbReference type="PROSITE" id="PS50835"/>
    </source>
</evidence>